<proteinExistence type="predicted"/>
<dbReference type="Proteomes" id="UP001060170">
    <property type="component" value="Chromosome 16"/>
</dbReference>
<name>A0ACC0DRY6_9BASI</name>
<dbReference type="EMBL" id="CM045880">
    <property type="protein sequence ID" value="KAI7938232.1"/>
    <property type="molecule type" value="Genomic_DNA"/>
</dbReference>
<sequence>MDCFGENANQVYQAQIHAICRLHPLGFQDRTPMGSCLDADLPFNASGTDIWDATDVRDWLPESLALPVSSAGGVHRDAYPTFRHDRPGSGSSSWPSERSEEETNERHIDAPGEGVLVYECNVFLCVHHGHGYTLQRKLPPSHKSFLTIGGFVCFISSSFTLRVSHLQPRSLKLDAVESIQHVGDIPSDLHMTEGLRRESTLAPIGASSPLAPARPGAQRSGGRSAQTDMPSISPGLAQEALPLEKPPSAPKRTIFVKPDNDMKSSLNRLFPNLKKPAESPNPRTTQQEYIIIRDQVVKALVKDAQPNHGYTSDVKKLAQKIERKLAKLKAAPLDSAEAPRSSYLQRYLEKLQRRQFVATQLDPVIKRWERIEISVDPLTPIELGTARRMVSFIVDDIDPRGFEARFMDDNHLIRKLVNPHIEKWPPGSLGGYLGKFFDPDVNVNYLDQIKSHPEKFAEARTIQEMELPALEEISHQNILTAEDVIKRLPMIDLELEMYRYVTTKKFEVLLAEIRHQAVSFLTERLKKSTYLMKPADLKHQLKSVFTNPKEEMTWLRQTFEKFYGTSPSRLFEELSSLPTVHPPIRSILKRHARHLTFLPTDQRESLYKASSDLQTFEEQLDSVLAKVKPAEKQILERIRGEAKNEAHVAERRFVNELKSLDVINNELLEKLIPGGKLSRQTFSEALGTEEEFTNLLMSNFESVLLKSLESSHEQQEQIIDRIALQLAQSHIDNVDIQARAIYLTTDAFLQKTLSHGFDKALELYDPSKLEEFINDPLKPKMLLKANVEAYLPPRSSKVEYKSSMDEFLSQIRIPQMKIPEKSIYTTEISDRLPNFDERLAAIHEKPLVENDERLKNTPYEKLSAESRESLKKAVHEIYSNREELDALAQEELHLGDQITSIEIALSPYIPSITKVMESELKRRRPKNSLLSRMWASVSRLMDKLKLVFKT</sequence>
<accession>A0ACC0DRY6</accession>
<protein>
    <submittedName>
        <fullName evidence="1">Uncharacterized protein</fullName>
    </submittedName>
</protein>
<evidence type="ECO:0000313" key="2">
    <source>
        <dbReference type="Proteomes" id="UP001060170"/>
    </source>
</evidence>
<reference evidence="1 2" key="3">
    <citation type="journal article" date="2022" name="Microbiol. Spectr.">
        <title>Folding features and dynamics of 3D genome architecture in plant fungal pathogens.</title>
        <authorList>
            <person name="Xia C."/>
        </authorList>
    </citation>
    <scope>NUCLEOTIDE SEQUENCE [LARGE SCALE GENOMIC DNA]</scope>
    <source>
        <strain evidence="1 2">93-210</strain>
    </source>
</reference>
<evidence type="ECO:0000313" key="1">
    <source>
        <dbReference type="EMBL" id="KAI7938232.1"/>
    </source>
</evidence>
<gene>
    <name evidence="1" type="ORF">MJO28_015152</name>
</gene>
<comment type="caution">
    <text evidence="1">The sequence shown here is derived from an EMBL/GenBank/DDBJ whole genome shotgun (WGS) entry which is preliminary data.</text>
</comment>
<keyword evidence="2" id="KW-1185">Reference proteome</keyword>
<organism evidence="1 2">
    <name type="scientific">Puccinia striiformis f. sp. tritici</name>
    <dbReference type="NCBI Taxonomy" id="168172"/>
    <lineage>
        <taxon>Eukaryota</taxon>
        <taxon>Fungi</taxon>
        <taxon>Dikarya</taxon>
        <taxon>Basidiomycota</taxon>
        <taxon>Pucciniomycotina</taxon>
        <taxon>Pucciniomycetes</taxon>
        <taxon>Pucciniales</taxon>
        <taxon>Pucciniaceae</taxon>
        <taxon>Puccinia</taxon>
    </lineage>
</organism>
<reference evidence="2" key="2">
    <citation type="journal article" date="2018" name="Mol. Plant Microbe Interact.">
        <title>Genome sequence resources for the wheat stripe rust pathogen (Puccinia striiformis f. sp. tritici) and the barley stripe rust pathogen (Puccinia striiformis f. sp. hordei).</title>
        <authorList>
            <person name="Xia C."/>
            <person name="Wang M."/>
            <person name="Yin C."/>
            <person name="Cornejo O.E."/>
            <person name="Hulbert S.H."/>
            <person name="Chen X."/>
        </authorList>
    </citation>
    <scope>NUCLEOTIDE SEQUENCE [LARGE SCALE GENOMIC DNA]</scope>
    <source>
        <strain evidence="2">93-210</strain>
    </source>
</reference>
<reference evidence="2" key="1">
    <citation type="journal article" date="2018" name="BMC Genomics">
        <title>Genomic insights into host adaptation between the wheat stripe rust pathogen (Puccinia striiformis f. sp. tritici) and the barley stripe rust pathogen (Puccinia striiformis f. sp. hordei).</title>
        <authorList>
            <person name="Xia C."/>
            <person name="Wang M."/>
            <person name="Yin C."/>
            <person name="Cornejo O.E."/>
            <person name="Hulbert S.H."/>
            <person name="Chen X."/>
        </authorList>
    </citation>
    <scope>NUCLEOTIDE SEQUENCE [LARGE SCALE GENOMIC DNA]</scope>
    <source>
        <strain evidence="2">93-210</strain>
    </source>
</reference>